<dbReference type="Gene3D" id="3.40.720.10">
    <property type="entry name" value="Alkaline Phosphatase, subunit A"/>
    <property type="match status" value="1"/>
</dbReference>
<dbReference type="Proteomes" id="UP000576082">
    <property type="component" value="Unassembled WGS sequence"/>
</dbReference>
<keyword evidence="9" id="KW-1185">Reference proteome</keyword>
<dbReference type="SUPFAM" id="SSF53649">
    <property type="entry name" value="Alkaline phosphatase-like"/>
    <property type="match status" value="1"/>
</dbReference>
<dbReference type="InterPro" id="IPR000917">
    <property type="entry name" value="Sulfatase_N"/>
</dbReference>
<dbReference type="GO" id="GO:0016740">
    <property type="term" value="F:transferase activity"/>
    <property type="evidence" value="ECO:0007669"/>
    <property type="project" value="UniProtKB-KW"/>
</dbReference>
<evidence type="ECO:0000256" key="6">
    <source>
        <dbReference type="SAM" id="SignalP"/>
    </source>
</evidence>
<keyword evidence="3 8" id="KW-0378">Hydrolase</keyword>
<evidence type="ECO:0000256" key="2">
    <source>
        <dbReference type="ARBA" id="ARBA00022723"/>
    </source>
</evidence>
<dbReference type="AlphaFoldDB" id="A0A7X9XB52"/>
<comment type="similarity">
    <text evidence="1">Belongs to the sulfatase family.</text>
</comment>
<accession>A0A7X9XB52</accession>
<keyword evidence="4" id="KW-0106">Calcium</keyword>
<evidence type="ECO:0000313" key="9">
    <source>
        <dbReference type="Proteomes" id="UP000576082"/>
    </source>
</evidence>
<name>A0A7X9XB52_9BACT</name>
<dbReference type="RefSeq" id="WP_169658601.1">
    <property type="nucleotide sequence ID" value="NZ_JABANE010000062.1"/>
</dbReference>
<dbReference type="PANTHER" id="PTHR42693">
    <property type="entry name" value="ARYLSULFATASE FAMILY MEMBER"/>
    <property type="match status" value="1"/>
</dbReference>
<dbReference type="PROSITE" id="PS00523">
    <property type="entry name" value="SULFATASE_1"/>
    <property type="match status" value="1"/>
</dbReference>
<dbReference type="InterPro" id="IPR017850">
    <property type="entry name" value="Alkaline_phosphatase_core_sf"/>
</dbReference>
<evidence type="ECO:0000256" key="3">
    <source>
        <dbReference type="ARBA" id="ARBA00022801"/>
    </source>
</evidence>
<evidence type="ECO:0000256" key="5">
    <source>
        <dbReference type="SAM" id="MobiDB-lite"/>
    </source>
</evidence>
<reference evidence="8 9" key="1">
    <citation type="submission" date="2020-04" db="EMBL/GenBank/DDBJ databases">
        <title>Flammeovirga sp. SR4, a novel species isolated from seawater.</title>
        <authorList>
            <person name="Wang X."/>
        </authorList>
    </citation>
    <scope>NUCLEOTIDE SEQUENCE [LARGE SCALE GENOMIC DNA]</scope>
    <source>
        <strain evidence="8 9">ATCC 23126</strain>
    </source>
</reference>
<gene>
    <name evidence="8" type="ORF">HHU12_20455</name>
</gene>
<evidence type="ECO:0000256" key="4">
    <source>
        <dbReference type="ARBA" id="ARBA00022837"/>
    </source>
</evidence>
<organism evidence="8 9">
    <name type="scientific">Flammeovirga aprica JL-4</name>
    <dbReference type="NCBI Taxonomy" id="694437"/>
    <lineage>
        <taxon>Bacteria</taxon>
        <taxon>Pseudomonadati</taxon>
        <taxon>Bacteroidota</taxon>
        <taxon>Cytophagia</taxon>
        <taxon>Cytophagales</taxon>
        <taxon>Flammeovirgaceae</taxon>
        <taxon>Flammeovirga</taxon>
    </lineage>
</organism>
<dbReference type="PANTHER" id="PTHR42693:SF33">
    <property type="entry name" value="ARYLSULFATASE"/>
    <property type="match status" value="1"/>
</dbReference>
<dbReference type="PROSITE" id="PS00149">
    <property type="entry name" value="SULFATASE_2"/>
    <property type="match status" value="1"/>
</dbReference>
<keyword evidence="6" id="KW-0732">Signal</keyword>
<dbReference type="InterPro" id="IPR024607">
    <property type="entry name" value="Sulfatase_CS"/>
</dbReference>
<evidence type="ECO:0000313" key="8">
    <source>
        <dbReference type="EMBL" id="NME70360.1"/>
    </source>
</evidence>
<comment type="caution">
    <text evidence="8">The sequence shown here is derived from an EMBL/GenBank/DDBJ whole genome shotgun (WGS) entry which is preliminary data.</text>
</comment>
<feature type="chain" id="PRO_5031167033" evidence="6">
    <location>
        <begin position="21"/>
        <end position="466"/>
    </location>
</feature>
<protein>
    <submittedName>
        <fullName evidence="8">Sulfatase-like hydrolase/transferase</fullName>
    </submittedName>
</protein>
<keyword evidence="2" id="KW-0479">Metal-binding</keyword>
<dbReference type="EMBL" id="JABANE010000062">
    <property type="protein sequence ID" value="NME70360.1"/>
    <property type="molecule type" value="Genomic_DNA"/>
</dbReference>
<proteinExistence type="inferred from homology"/>
<feature type="region of interest" description="Disordered" evidence="5">
    <location>
        <begin position="279"/>
        <end position="303"/>
    </location>
</feature>
<dbReference type="InterPro" id="IPR050738">
    <property type="entry name" value="Sulfatase"/>
</dbReference>
<dbReference type="GO" id="GO:0046872">
    <property type="term" value="F:metal ion binding"/>
    <property type="evidence" value="ECO:0007669"/>
    <property type="project" value="UniProtKB-KW"/>
</dbReference>
<evidence type="ECO:0000259" key="7">
    <source>
        <dbReference type="Pfam" id="PF00884"/>
    </source>
</evidence>
<feature type="domain" description="Sulfatase N-terminal" evidence="7">
    <location>
        <begin position="24"/>
        <end position="350"/>
    </location>
</feature>
<feature type="signal peptide" evidence="6">
    <location>
        <begin position="1"/>
        <end position="20"/>
    </location>
</feature>
<dbReference type="Gene3D" id="3.30.1120.10">
    <property type="match status" value="1"/>
</dbReference>
<keyword evidence="8" id="KW-0808">Transferase</keyword>
<sequence length="466" mass="52697">MKKSILLSFILLSILQFAEAKTPPNVVLIFVDDMGWGDVGYHGVNTIHTLQIDQLANEGVYFSQGYVTASICGPSRAGLITGKYQQRFGCFGNSKHGIPNEEKLLFHYLKEQGYQTASIGKWHLGEGEGRLMPNERGVDYFYGFLGGSHDYTKSAKDENVKRSLLKPIYENGEIQPPIQNDNGYLTDLFTEKAISFIDKNKENPFCLYLAYNAVHHPWQVPQKYVDALDHLEVGEERKHFAGMVYAMDVGIGQIREALKENGIDDNTIIFFISDNGTPAGQGFKEPRRKKRGETTMSSPGPFNGFKGSTYEGGIRIPFIAHYPKHFPANKHSEVPVISLDVLPTILNQIGKGLGSDDLEGKDLLELIEEEEERPLFWARDGDIAVRYQDWKLSINNKQGSGDVELYDLKNDPGEWKDIASSNPEKVKQLLHFFQEWDQKNTKVTNHNGLTPKYRAKIEKYLEELGR</sequence>
<dbReference type="GO" id="GO:0004065">
    <property type="term" value="F:arylsulfatase activity"/>
    <property type="evidence" value="ECO:0007669"/>
    <property type="project" value="TreeGrafter"/>
</dbReference>
<dbReference type="Pfam" id="PF00884">
    <property type="entry name" value="Sulfatase"/>
    <property type="match status" value="1"/>
</dbReference>
<evidence type="ECO:0000256" key="1">
    <source>
        <dbReference type="ARBA" id="ARBA00008779"/>
    </source>
</evidence>